<evidence type="ECO:0000313" key="3">
    <source>
        <dbReference type="EMBL" id="KAG0583712.1"/>
    </source>
</evidence>
<evidence type="ECO:0000313" key="4">
    <source>
        <dbReference type="Proteomes" id="UP000822688"/>
    </source>
</evidence>
<dbReference type="InterPro" id="IPR001480">
    <property type="entry name" value="Bulb-type_lectin_dom"/>
</dbReference>
<keyword evidence="1" id="KW-0732">Signal</keyword>
<dbReference type="Proteomes" id="UP000822688">
    <property type="component" value="Chromosome 3"/>
</dbReference>
<sequence length="387" mass="42311">MAGVFIHVVGRVVLLYLAALLVMENPRRPFSVEAYEMVFSNQTITDLTTGAIDVAKLITGDWLALPLGGSCGLAAKYITPHVYNTSTTRGTLHTTFEYLTQECTAEYKHDINTCALLNADFAVCLGFPFDSRTSKSPWGYCSNQNSRVSYLWVPDTVSNSTTTSHMPMATSRNMPKRSPISRSNLQIPILPLLASPPPSLPPVCLSHGQPNKTATNPVALAKLHKDTLTLNRMAQTTGSKIRAEAMTSSQSCDWRHSNIIPVAWDGIQNVLLAGQSLQSPDGTYALTMQYDCNLVVYKKRPDGSTEWNAKWASFSQFNDPFQRLCYLEMQPDGNLVVKDPLGQPRWSSGSTAPSLYSTALSVISCGNVIVLDMTSGAVVWATHTGHT</sequence>
<dbReference type="Gene3D" id="2.90.10.10">
    <property type="entry name" value="Bulb-type lectin domain"/>
    <property type="match status" value="2"/>
</dbReference>
<evidence type="ECO:0000259" key="2">
    <source>
        <dbReference type="PROSITE" id="PS50927"/>
    </source>
</evidence>
<feature type="signal peptide" evidence="1">
    <location>
        <begin position="1"/>
        <end position="29"/>
    </location>
</feature>
<name>A0A8T0IKC4_CERPU</name>
<dbReference type="AlphaFoldDB" id="A0A8T0IKC4"/>
<evidence type="ECO:0000256" key="1">
    <source>
        <dbReference type="SAM" id="SignalP"/>
    </source>
</evidence>
<gene>
    <name evidence="3" type="ORF">KC19_3G157400</name>
</gene>
<dbReference type="SUPFAM" id="SSF51110">
    <property type="entry name" value="alpha-D-mannose-specific plant lectins"/>
    <property type="match status" value="1"/>
</dbReference>
<dbReference type="PROSITE" id="PS50927">
    <property type="entry name" value="BULB_LECTIN"/>
    <property type="match status" value="1"/>
</dbReference>
<accession>A0A8T0IKC4</accession>
<proteinExistence type="predicted"/>
<comment type="caution">
    <text evidence="3">The sequence shown here is derived from an EMBL/GenBank/DDBJ whole genome shotgun (WGS) entry which is preliminary data.</text>
</comment>
<dbReference type="EMBL" id="CM026423">
    <property type="protein sequence ID" value="KAG0583712.1"/>
    <property type="molecule type" value="Genomic_DNA"/>
</dbReference>
<protein>
    <recommendedName>
        <fullName evidence="2">Bulb-type lectin domain-containing protein</fullName>
    </recommendedName>
</protein>
<dbReference type="SMART" id="SM00108">
    <property type="entry name" value="B_lectin"/>
    <property type="match status" value="1"/>
</dbReference>
<feature type="chain" id="PRO_5035870700" description="Bulb-type lectin domain-containing protein" evidence="1">
    <location>
        <begin position="30"/>
        <end position="387"/>
    </location>
</feature>
<dbReference type="InterPro" id="IPR036426">
    <property type="entry name" value="Bulb-type_lectin_dom_sf"/>
</dbReference>
<reference evidence="3" key="1">
    <citation type="submission" date="2020-06" db="EMBL/GenBank/DDBJ databases">
        <title>WGS assembly of Ceratodon purpureus strain R40.</title>
        <authorList>
            <person name="Carey S.B."/>
            <person name="Jenkins J."/>
            <person name="Shu S."/>
            <person name="Lovell J.T."/>
            <person name="Sreedasyam A."/>
            <person name="Maumus F."/>
            <person name="Tiley G.P."/>
            <person name="Fernandez-Pozo N."/>
            <person name="Barry K."/>
            <person name="Chen C."/>
            <person name="Wang M."/>
            <person name="Lipzen A."/>
            <person name="Daum C."/>
            <person name="Saski C.A."/>
            <person name="Payton A.C."/>
            <person name="Mcbreen J.C."/>
            <person name="Conrad R.E."/>
            <person name="Kollar L.M."/>
            <person name="Olsson S."/>
            <person name="Huttunen S."/>
            <person name="Landis J.B."/>
            <person name="Wickett N.J."/>
            <person name="Johnson M.G."/>
            <person name="Rensing S.A."/>
            <person name="Grimwood J."/>
            <person name="Schmutz J."/>
            <person name="Mcdaniel S.F."/>
        </authorList>
    </citation>
    <scope>NUCLEOTIDE SEQUENCE</scope>
    <source>
        <strain evidence="3">R40</strain>
    </source>
</reference>
<feature type="domain" description="Bulb-type lectin" evidence="2">
    <location>
        <begin position="262"/>
        <end position="383"/>
    </location>
</feature>
<organism evidence="3 4">
    <name type="scientific">Ceratodon purpureus</name>
    <name type="common">Fire moss</name>
    <name type="synonym">Dicranum purpureum</name>
    <dbReference type="NCBI Taxonomy" id="3225"/>
    <lineage>
        <taxon>Eukaryota</taxon>
        <taxon>Viridiplantae</taxon>
        <taxon>Streptophyta</taxon>
        <taxon>Embryophyta</taxon>
        <taxon>Bryophyta</taxon>
        <taxon>Bryophytina</taxon>
        <taxon>Bryopsida</taxon>
        <taxon>Dicranidae</taxon>
        <taxon>Pseudoditrichales</taxon>
        <taxon>Ditrichaceae</taxon>
        <taxon>Ceratodon</taxon>
    </lineage>
</organism>
<keyword evidence="4" id="KW-1185">Reference proteome</keyword>